<comment type="caution">
    <text evidence="2">The sequence shown here is derived from an EMBL/GenBank/DDBJ whole genome shotgun (WGS) entry which is preliminary data.</text>
</comment>
<accession>A0A4V6MG23</accession>
<keyword evidence="3" id="KW-1185">Reference proteome</keyword>
<gene>
    <name evidence="2" type="ORF">EV385_0470</name>
</gene>
<reference evidence="2 3" key="1">
    <citation type="submission" date="2019-02" db="EMBL/GenBank/DDBJ databases">
        <title>Sequencing the genomes of 1000 actinobacteria strains.</title>
        <authorList>
            <person name="Klenk H.-P."/>
        </authorList>
    </citation>
    <scope>NUCLEOTIDE SEQUENCE [LARGE SCALE GENOMIC DNA]</scope>
    <source>
        <strain evidence="2 3">DSM 45162</strain>
    </source>
</reference>
<protein>
    <submittedName>
        <fullName evidence="2">Uncharacterized protein</fullName>
    </submittedName>
</protein>
<evidence type="ECO:0000256" key="1">
    <source>
        <dbReference type="SAM" id="MobiDB-lite"/>
    </source>
</evidence>
<sequence>MSDTSRRNLKPFLNSWLYNKKILGHAGSPGLEDARRTLSGPVLRGSPSSEHRCIPPPFPHKVASGYGAPLIDVSDVRGEEWPG</sequence>
<proteinExistence type="predicted"/>
<evidence type="ECO:0000313" key="3">
    <source>
        <dbReference type="Proteomes" id="UP000292564"/>
    </source>
</evidence>
<name>A0A4V6MG23_9ACTN</name>
<dbReference type="AlphaFoldDB" id="A0A4V6MG23"/>
<dbReference type="EMBL" id="SHKY01000001">
    <property type="protein sequence ID" value="RZU48746.1"/>
    <property type="molecule type" value="Genomic_DNA"/>
</dbReference>
<feature type="region of interest" description="Disordered" evidence="1">
    <location>
        <begin position="29"/>
        <end position="53"/>
    </location>
</feature>
<evidence type="ECO:0000313" key="2">
    <source>
        <dbReference type="EMBL" id="RZU48746.1"/>
    </source>
</evidence>
<organism evidence="2 3">
    <name type="scientific">Krasilnikovia cinnamomea</name>
    <dbReference type="NCBI Taxonomy" id="349313"/>
    <lineage>
        <taxon>Bacteria</taxon>
        <taxon>Bacillati</taxon>
        <taxon>Actinomycetota</taxon>
        <taxon>Actinomycetes</taxon>
        <taxon>Micromonosporales</taxon>
        <taxon>Micromonosporaceae</taxon>
        <taxon>Krasilnikovia</taxon>
    </lineage>
</organism>
<dbReference type="Proteomes" id="UP000292564">
    <property type="component" value="Unassembled WGS sequence"/>
</dbReference>